<evidence type="ECO:0000313" key="1">
    <source>
        <dbReference type="EMBL" id="KAK1137848.1"/>
    </source>
</evidence>
<sequence length="92" mass="10207">MASVTLYTATLPLTIRLAVNETSVPVPANGTIANDTLQMVSMLSMTESSSPLHRISRFIHLSLSNANFSLVGTLQTYRCPLYLFTEEYRQLP</sequence>
<organism evidence="1 2">
    <name type="scientific">Melipona bicolor</name>
    <dbReference type="NCBI Taxonomy" id="60889"/>
    <lineage>
        <taxon>Eukaryota</taxon>
        <taxon>Metazoa</taxon>
        <taxon>Ecdysozoa</taxon>
        <taxon>Arthropoda</taxon>
        <taxon>Hexapoda</taxon>
        <taxon>Insecta</taxon>
        <taxon>Pterygota</taxon>
        <taxon>Neoptera</taxon>
        <taxon>Endopterygota</taxon>
        <taxon>Hymenoptera</taxon>
        <taxon>Apocrita</taxon>
        <taxon>Aculeata</taxon>
        <taxon>Apoidea</taxon>
        <taxon>Anthophila</taxon>
        <taxon>Apidae</taxon>
        <taxon>Melipona</taxon>
    </lineage>
</organism>
<dbReference type="AlphaFoldDB" id="A0AA40GHA8"/>
<proteinExistence type="predicted"/>
<name>A0AA40GHA8_9HYME</name>
<dbReference type="Proteomes" id="UP001177670">
    <property type="component" value="Unassembled WGS sequence"/>
</dbReference>
<comment type="caution">
    <text evidence="1">The sequence shown here is derived from an EMBL/GenBank/DDBJ whole genome shotgun (WGS) entry which is preliminary data.</text>
</comment>
<gene>
    <name evidence="1" type="ORF">K0M31_002343</name>
</gene>
<protein>
    <submittedName>
        <fullName evidence="1">Uncharacterized protein</fullName>
    </submittedName>
</protein>
<dbReference type="EMBL" id="JAHYIQ010000001">
    <property type="protein sequence ID" value="KAK1137848.1"/>
    <property type="molecule type" value="Genomic_DNA"/>
</dbReference>
<reference evidence="1" key="1">
    <citation type="submission" date="2021-10" db="EMBL/GenBank/DDBJ databases">
        <title>Melipona bicolor Genome sequencing and assembly.</title>
        <authorList>
            <person name="Araujo N.S."/>
            <person name="Arias M.C."/>
        </authorList>
    </citation>
    <scope>NUCLEOTIDE SEQUENCE</scope>
    <source>
        <strain evidence="1">USP_2M_L1-L4_2017</strain>
        <tissue evidence="1">Whole body</tissue>
    </source>
</reference>
<accession>A0AA40GHA8</accession>
<evidence type="ECO:0000313" key="2">
    <source>
        <dbReference type="Proteomes" id="UP001177670"/>
    </source>
</evidence>
<keyword evidence="2" id="KW-1185">Reference proteome</keyword>